<accession>A0A964W282</accession>
<dbReference type="Pfam" id="PF00589">
    <property type="entry name" value="Phage_integrase"/>
    <property type="match status" value="1"/>
</dbReference>
<dbReference type="InterPro" id="IPR013762">
    <property type="entry name" value="Integrase-like_cat_sf"/>
</dbReference>
<evidence type="ECO:0000259" key="6">
    <source>
        <dbReference type="PROSITE" id="PS51900"/>
    </source>
</evidence>
<keyword evidence="3" id="KW-0233">DNA recombination</keyword>
<evidence type="ECO:0000256" key="1">
    <source>
        <dbReference type="ARBA" id="ARBA00008857"/>
    </source>
</evidence>
<proteinExistence type="inferred from homology"/>
<dbReference type="PANTHER" id="PTHR30349:SF64">
    <property type="entry name" value="PROPHAGE INTEGRASE INTD-RELATED"/>
    <property type="match status" value="1"/>
</dbReference>
<evidence type="ECO:0000256" key="3">
    <source>
        <dbReference type="ARBA" id="ARBA00023172"/>
    </source>
</evidence>
<dbReference type="Proteomes" id="UP000656077">
    <property type="component" value="Unassembled WGS sequence"/>
</dbReference>
<dbReference type="Gene3D" id="1.10.150.130">
    <property type="match status" value="1"/>
</dbReference>
<feature type="domain" description="Tyr recombinase" evidence="5">
    <location>
        <begin position="172"/>
        <end position="355"/>
    </location>
</feature>
<dbReference type="InterPro" id="IPR028259">
    <property type="entry name" value="AP2-like_int_N"/>
</dbReference>
<protein>
    <submittedName>
        <fullName evidence="7">Tyrosine-type recombinase/integrase</fullName>
    </submittedName>
</protein>
<dbReference type="AlphaFoldDB" id="A0A964W282"/>
<keyword evidence="2 4" id="KW-0238">DNA-binding</keyword>
<dbReference type="GO" id="GO:0006310">
    <property type="term" value="P:DNA recombination"/>
    <property type="evidence" value="ECO:0007669"/>
    <property type="project" value="UniProtKB-KW"/>
</dbReference>
<name>A0A964W282_9CLOT</name>
<dbReference type="InterPro" id="IPR050090">
    <property type="entry name" value="Tyrosine_recombinase_XerCD"/>
</dbReference>
<dbReference type="EMBL" id="WSRQ01000011">
    <property type="protein sequence ID" value="MVX63863.1"/>
    <property type="molecule type" value="Genomic_DNA"/>
</dbReference>
<dbReference type="Pfam" id="PF14657">
    <property type="entry name" value="Arm-DNA-bind_4"/>
    <property type="match status" value="1"/>
</dbReference>
<evidence type="ECO:0000313" key="8">
    <source>
        <dbReference type="Proteomes" id="UP000656077"/>
    </source>
</evidence>
<evidence type="ECO:0000259" key="5">
    <source>
        <dbReference type="PROSITE" id="PS51898"/>
    </source>
</evidence>
<sequence>MLDYNTTYRKKDKGIQCIISYKDSKGKWKQKSKQGFNTQKDAKTYIESTIKEIERSLINENKIVNADYDSITFKVLCDEFIEHEKLYREYNTIRNHKIAFVSFSDLDNKKVASLKKIDIRKCFDKIVSNLKQATLKKYLQSIKLLFNYYVDNYDNNFSIDLNLEIPKDKIPTIKRALSKSELDNLLNSKRLIKSKYYITAYIAANTGLRCGEILGLTWNDIDEINLTINVNKQWKINKKSDRYDFGELKNKKAYRIVPIPPSFIKKLKEYKNNVPIDINNRIAPFNNLQITSSFNTTLRSIANITIHELRHTYITLLIANGLDFKTVAKISGHDVKQTLNTYSHVTDDMMKNASNTISKIF</sequence>
<dbReference type="Gene3D" id="1.10.443.10">
    <property type="entry name" value="Intergrase catalytic core"/>
    <property type="match status" value="1"/>
</dbReference>
<dbReference type="GO" id="GO:0015074">
    <property type="term" value="P:DNA integration"/>
    <property type="evidence" value="ECO:0007669"/>
    <property type="project" value="InterPro"/>
</dbReference>
<evidence type="ECO:0000313" key="7">
    <source>
        <dbReference type="EMBL" id="MVX63863.1"/>
    </source>
</evidence>
<gene>
    <name evidence="7" type="ORF">GKZ28_09165</name>
</gene>
<dbReference type="RefSeq" id="WP_160358938.1">
    <property type="nucleotide sequence ID" value="NZ_WSRQ01000011.1"/>
</dbReference>
<dbReference type="InterPro" id="IPR011010">
    <property type="entry name" value="DNA_brk_join_enz"/>
</dbReference>
<reference evidence="7" key="1">
    <citation type="submission" date="2019-12" db="EMBL/GenBank/DDBJ databases">
        <title>Microbes associate with the intestines of laboratory mice.</title>
        <authorList>
            <person name="Navarre W."/>
            <person name="Wong E."/>
        </authorList>
    </citation>
    <scope>NUCLEOTIDE SEQUENCE</scope>
    <source>
        <strain evidence="7">NM79_F5</strain>
    </source>
</reference>
<comment type="similarity">
    <text evidence="1">Belongs to the 'phage' integrase family.</text>
</comment>
<dbReference type="InterPro" id="IPR044068">
    <property type="entry name" value="CB"/>
</dbReference>
<dbReference type="InterPro" id="IPR002104">
    <property type="entry name" value="Integrase_catalytic"/>
</dbReference>
<evidence type="ECO:0000256" key="2">
    <source>
        <dbReference type="ARBA" id="ARBA00023125"/>
    </source>
</evidence>
<dbReference type="GO" id="GO:0003677">
    <property type="term" value="F:DNA binding"/>
    <property type="evidence" value="ECO:0007669"/>
    <property type="project" value="UniProtKB-UniRule"/>
</dbReference>
<dbReference type="InterPro" id="IPR010998">
    <property type="entry name" value="Integrase_recombinase_N"/>
</dbReference>
<dbReference type="CDD" id="cd01189">
    <property type="entry name" value="INT_ICEBs1_C_like"/>
    <property type="match status" value="1"/>
</dbReference>
<organism evidence="7 8">
    <name type="scientific">Clostridium chromiireducens</name>
    <dbReference type="NCBI Taxonomy" id="225345"/>
    <lineage>
        <taxon>Bacteria</taxon>
        <taxon>Bacillati</taxon>
        <taxon>Bacillota</taxon>
        <taxon>Clostridia</taxon>
        <taxon>Eubacteriales</taxon>
        <taxon>Clostridiaceae</taxon>
        <taxon>Clostridium</taxon>
    </lineage>
</organism>
<feature type="domain" description="Core-binding (CB)" evidence="6">
    <location>
        <begin position="71"/>
        <end position="150"/>
    </location>
</feature>
<evidence type="ECO:0000256" key="4">
    <source>
        <dbReference type="PROSITE-ProRule" id="PRU01248"/>
    </source>
</evidence>
<dbReference type="PANTHER" id="PTHR30349">
    <property type="entry name" value="PHAGE INTEGRASE-RELATED"/>
    <property type="match status" value="1"/>
</dbReference>
<dbReference type="PROSITE" id="PS51900">
    <property type="entry name" value="CB"/>
    <property type="match status" value="1"/>
</dbReference>
<dbReference type="PROSITE" id="PS51898">
    <property type="entry name" value="TYR_RECOMBINASE"/>
    <property type="match status" value="1"/>
</dbReference>
<comment type="caution">
    <text evidence="7">The sequence shown here is derived from an EMBL/GenBank/DDBJ whole genome shotgun (WGS) entry which is preliminary data.</text>
</comment>
<dbReference type="SUPFAM" id="SSF56349">
    <property type="entry name" value="DNA breaking-rejoining enzymes"/>
    <property type="match status" value="1"/>
</dbReference>